<dbReference type="GO" id="GO:0016301">
    <property type="term" value="F:kinase activity"/>
    <property type="evidence" value="ECO:0007669"/>
    <property type="project" value="UniProtKB-KW"/>
</dbReference>
<comment type="caution">
    <text evidence="8">The sequence shown here is derived from an EMBL/GenBank/DDBJ whole genome shotgun (WGS) entry which is preliminary data.</text>
</comment>
<dbReference type="SUPFAM" id="SSF53613">
    <property type="entry name" value="Ribokinase-like"/>
    <property type="match status" value="1"/>
</dbReference>
<evidence type="ECO:0000313" key="9">
    <source>
        <dbReference type="Proteomes" id="UP001596157"/>
    </source>
</evidence>
<dbReference type="InterPro" id="IPR002173">
    <property type="entry name" value="Carboh/pur_kinase_PfkB_CS"/>
</dbReference>
<evidence type="ECO:0000313" key="8">
    <source>
        <dbReference type="EMBL" id="MFC5289383.1"/>
    </source>
</evidence>
<proteinExistence type="inferred from homology"/>
<dbReference type="PROSITE" id="PS00583">
    <property type="entry name" value="PFKB_KINASES_1"/>
    <property type="match status" value="1"/>
</dbReference>
<keyword evidence="5" id="KW-0067">ATP-binding</keyword>
<evidence type="ECO:0000256" key="4">
    <source>
        <dbReference type="ARBA" id="ARBA00022777"/>
    </source>
</evidence>
<evidence type="ECO:0000259" key="7">
    <source>
        <dbReference type="Pfam" id="PF00294"/>
    </source>
</evidence>
<dbReference type="PROSITE" id="PS00584">
    <property type="entry name" value="PFKB_KINASES_2"/>
    <property type="match status" value="1"/>
</dbReference>
<dbReference type="InterPro" id="IPR002139">
    <property type="entry name" value="Ribo/fructo_kinase"/>
</dbReference>
<gene>
    <name evidence="8" type="ORF">ACFPM7_20220</name>
</gene>
<reference evidence="9" key="1">
    <citation type="journal article" date="2019" name="Int. J. Syst. Evol. Microbiol.">
        <title>The Global Catalogue of Microorganisms (GCM) 10K type strain sequencing project: providing services to taxonomists for standard genome sequencing and annotation.</title>
        <authorList>
            <consortium name="The Broad Institute Genomics Platform"/>
            <consortium name="The Broad Institute Genome Sequencing Center for Infectious Disease"/>
            <person name="Wu L."/>
            <person name="Ma J."/>
        </authorList>
    </citation>
    <scope>NUCLEOTIDE SEQUENCE [LARGE SCALE GENOMIC DNA]</scope>
    <source>
        <strain evidence="9">CCUG 59778</strain>
    </source>
</reference>
<evidence type="ECO:0000256" key="2">
    <source>
        <dbReference type="ARBA" id="ARBA00022679"/>
    </source>
</evidence>
<keyword evidence="2 6" id="KW-0808">Transferase</keyword>
<keyword evidence="4 6" id="KW-0418">Kinase</keyword>
<dbReference type="Proteomes" id="UP001596157">
    <property type="component" value="Unassembled WGS sequence"/>
</dbReference>
<dbReference type="InterPro" id="IPR011611">
    <property type="entry name" value="PfkB_dom"/>
</dbReference>
<dbReference type="PANTHER" id="PTHR43085">
    <property type="entry name" value="HEXOKINASE FAMILY MEMBER"/>
    <property type="match status" value="1"/>
</dbReference>
<organism evidence="8 9">
    <name type="scientific">Actinokineospora guangxiensis</name>
    <dbReference type="NCBI Taxonomy" id="1490288"/>
    <lineage>
        <taxon>Bacteria</taxon>
        <taxon>Bacillati</taxon>
        <taxon>Actinomycetota</taxon>
        <taxon>Actinomycetes</taxon>
        <taxon>Pseudonocardiales</taxon>
        <taxon>Pseudonocardiaceae</taxon>
        <taxon>Actinokineospora</taxon>
    </lineage>
</organism>
<dbReference type="EC" id="2.7.1.-" evidence="8"/>
<keyword evidence="3" id="KW-0547">Nucleotide-binding</keyword>
<protein>
    <submittedName>
        <fullName evidence="8">Carbohydrate kinase</fullName>
        <ecNumber evidence="8">2.7.1.-</ecNumber>
    </submittedName>
</protein>
<name>A0ABW0ESK1_9PSEU</name>
<dbReference type="InterPro" id="IPR029056">
    <property type="entry name" value="Ribokinase-like"/>
</dbReference>
<dbReference type="Pfam" id="PF00294">
    <property type="entry name" value="PfkB"/>
    <property type="match status" value="1"/>
</dbReference>
<evidence type="ECO:0000256" key="3">
    <source>
        <dbReference type="ARBA" id="ARBA00022741"/>
    </source>
</evidence>
<dbReference type="PRINTS" id="PR00990">
    <property type="entry name" value="RIBOKINASE"/>
</dbReference>
<sequence>MVTVVGEALVDLIAGPDGRAFTAHPGGSPANVALGLVRLGLPARLGSRIGDDLFGRLVRDHLVADGVEVHALPARTGQTSVAFAAMDANGVATYDFRLEWDVTDLSALPVDNHLHTGSLATLLDPGAAVVEDAMRRARAAGATVSLDPNVRPSLAGEHGPALARVERQVAAADVVKVSDEDLAWLYPGGDPREVARRWAAAGPALVVVTLGPDGALAVSGDSEAARPGPAVTVVDTVGAGDAFTAGLLRWLHAAGRLGAMSRLDAAELAAALDFANTVAARTCARPGADPPRPDDLADVWDLLPHI</sequence>
<dbReference type="InterPro" id="IPR050306">
    <property type="entry name" value="PfkB_Carbo_kinase"/>
</dbReference>
<dbReference type="CDD" id="cd01167">
    <property type="entry name" value="bac_FRK"/>
    <property type="match status" value="1"/>
</dbReference>
<dbReference type="RefSeq" id="WP_378249233.1">
    <property type="nucleotide sequence ID" value="NZ_JBHSKF010000011.1"/>
</dbReference>
<dbReference type="Gene3D" id="3.40.1190.20">
    <property type="match status" value="1"/>
</dbReference>
<evidence type="ECO:0000256" key="6">
    <source>
        <dbReference type="RuleBase" id="RU003704"/>
    </source>
</evidence>
<evidence type="ECO:0000256" key="5">
    <source>
        <dbReference type="ARBA" id="ARBA00022840"/>
    </source>
</evidence>
<evidence type="ECO:0000256" key="1">
    <source>
        <dbReference type="ARBA" id="ARBA00010688"/>
    </source>
</evidence>
<accession>A0ABW0ESK1</accession>
<feature type="domain" description="Carbohydrate kinase PfkB" evidence="7">
    <location>
        <begin position="2"/>
        <end position="293"/>
    </location>
</feature>
<dbReference type="EMBL" id="JBHSKF010000011">
    <property type="protein sequence ID" value="MFC5289383.1"/>
    <property type="molecule type" value="Genomic_DNA"/>
</dbReference>
<comment type="similarity">
    <text evidence="1 6">Belongs to the carbohydrate kinase PfkB family.</text>
</comment>
<dbReference type="PANTHER" id="PTHR43085:SF1">
    <property type="entry name" value="PSEUDOURIDINE KINASE-RELATED"/>
    <property type="match status" value="1"/>
</dbReference>
<keyword evidence="9" id="KW-1185">Reference proteome</keyword>